<gene>
    <name evidence="2" type="ORF">B0H64DRAFT_221881</name>
</gene>
<evidence type="ECO:0000313" key="2">
    <source>
        <dbReference type="EMBL" id="KAK3292109.1"/>
    </source>
</evidence>
<dbReference type="AlphaFoldDB" id="A0AAE0H941"/>
<dbReference type="GeneID" id="87836528"/>
<keyword evidence="3" id="KW-1185">Reference proteome</keyword>
<protein>
    <submittedName>
        <fullName evidence="2">Uncharacterized protein</fullName>
    </submittedName>
</protein>
<comment type="caution">
    <text evidence="2">The sequence shown here is derived from an EMBL/GenBank/DDBJ whole genome shotgun (WGS) entry which is preliminary data.</text>
</comment>
<evidence type="ECO:0000256" key="1">
    <source>
        <dbReference type="SAM" id="MobiDB-lite"/>
    </source>
</evidence>
<reference evidence="2" key="1">
    <citation type="journal article" date="2023" name="Mol. Phylogenet. Evol.">
        <title>Genome-scale phylogeny and comparative genomics of the fungal order Sordariales.</title>
        <authorList>
            <person name="Hensen N."/>
            <person name="Bonometti L."/>
            <person name="Westerberg I."/>
            <person name="Brannstrom I.O."/>
            <person name="Guillou S."/>
            <person name="Cros-Aarteil S."/>
            <person name="Calhoun S."/>
            <person name="Haridas S."/>
            <person name="Kuo A."/>
            <person name="Mondo S."/>
            <person name="Pangilinan J."/>
            <person name="Riley R."/>
            <person name="LaButti K."/>
            <person name="Andreopoulos B."/>
            <person name="Lipzen A."/>
            <person name="Chen C."/>
            <person name="Yan M."/>
            <person name="Daum C."/>
            <person name="Ng V."/>
            <person name="Clum A."/>
            <person name="Steindorff A."/>
            <person name="Ohm R.A."/>
            <person name="Martin F."/>
            <person name="Silar P."/>
            <person name="Natvig D.O."/>
            <person name="Lalanne C."/>
            <person name="Gautier V."/>
            <person name="Ament-Velasquez S.L."/>
            <person name="Kruys A."/>
            <person name="Hutchinson M.I."/>
            <person name="Powell A.J."/>
            <person name="Barry K."/>
            <person name="Miller A.N."/>
            <person name="Grigoriev I.V."/>
            <person name="Debuchy R."/>
            <person name="Gladieux P."/>
            <person name="Hiltunen Thoren M."/>
            <person name="Johannesson H."/>
        </authorList>
    </citation>
    <scope>NUCLEOTIDE SEQUENCE</scope>
    <source>
        <strain evidence="2">CBS 168.71</strain>
    </source>
</reference>
<feature type="compositionally biased region" description="Basic residues" evidence="1">
    <location>
        <begin position="71"/>
        <end position="84"/>
    </location>
</feature>
<name>A0AAE0H941_9PEZI</name>
<dbReference type="RefSeq" id="XP_062655623.1">
    <property type="nucleotide sequence ID" value="XM_062799580.1"/>
</dbReference>
<organism evidence="2 3">
    <name type="scientific">Chaetomium fimeti</name>
    <dbReference type="NCBI Taxonomy" id="1854472"/>
    <lineage>
        <taxon>Eukaryota</taxon>
        <taxon>Fungi</taxon>
        <taxon>Dikarya</taxon>
        <taxon>Ascomycota</taxon>
        <taxon>Pezizomycotina</taxon>
        <taxon>Sordariomycetes</taxon>
        <taxon>Sordariomycetidae</taxon>
        <taxon>Sordariales</taxon>
        <taxon>Chaetomiaceae</taxon>
        <taxon>Chaetomium</taxon>
    </lineage>
</organism>
<reference evidence="2" key="2">
    <citation type="submission" date="2023-06" db="EMBL/GenBank/DDBJ databases">
        <authorList>
            <consortium name="Lawrence Berkeley National Laboratory"/>
            <person name="Haridas S."/>
            <person name="Hensen N."/>
            <person name="Bonometti L."/>
            <person name="Westerberg I."/>
            <person name="Brannstrom I.O."/>
            <person name="Guillou S."/>
            <person name="Cros-Aarteil S."/>
            <person name="Calhoun S."/>
            <person name="Kuo A."/>
            <person name="Mondo S."/>
            <person name="Pangilinan J."/>
            <person name="Riley R."/>
            <person name="Labutti K."/>
            <person name="Andreopoulos B."/>
            <person name="Lipzen A."/>
            <person name="Chen C."/>
            <person name="Yanf M."/>
            <person name="Daum C."/>
            <person name="Ng V."/>
            <person name="Clum A."/>
            <person name="Steindorff A."/>
            <person name="Ohm R."/>
            <person name="Martin F."/>
            <person name="Silar P."/>
            <person name="Natvig D."/>
            <person name="Lalanne C."/>
            <person name="Gautier V."/>
            <person name="Ament-Velasquez S.L."/>
            <person name="Kruys A."/>
            <person name="Hutchinson M.I."/>
            <person name="Powell A.J."/>
            <person name="Barry K."/>
            <person name="Miller A.N."/>
            <person name="Grigoriev I.V."/>
            <person name="Debuchy R."/>
            <person name="Gladieux P."/>
            <person name="Thoren M.H."/>
            <person name="Johannesson H."/>
        </authorList>
    </citation>
    <scope>NUCLEOTIDE SEQUENCE</scope>
    <source>
        <strain evidence="2">CBS 168.71</strain>
    </source>
</reference>
<dbReference type="EMBL" id="JAUEPN010000007">
    <property type="protein sequence ID" value="KAK3292109.1"/>
    <property type="molecule type" value="Genomic_DNA"/>
</dbReference>
<evidence type="ECO:0000313" key="3">
    <source>
        <dbReference type="Proteomes" id="UP001278766"/>
    </source>
</evidence>
<dbReference type="Proteomes" id="UP001278766">
    <property type="component" value="Unassembled WGS sequence"/>
</dbReference>
<feature type="region of interest" description="Disordered" evidence="1">
    <location>
        <begin position="61"/>
        <end position="84"/>
    </location>
</feature>
<accession>A0AAE0H941</accession>
<sequence length="94" mass="10783">MPQHVVLSWFSTSLSFLSLSISPPRGHRVFCKSTSERPRRTWALFSTRLLITISRKVFGSPQPTASLPQRPLHKRASGGRHRTRFKPYNLCGDY</sequence>
<proteinExistence type="predicted"/>